<comment type="caution">
    <text evidence="1">The sequence shown here is derived from an EMBL/GenBank/DDBJ whole genome shotgun (WGS) entry which is preliminary data.</text>
</comment>
<dbReference type="Proteomes" id="UP001165082">
    <property type="component" value="Unassembled WGS sequence"/>
</dbReference>
<dbReference type="EMBL" id="BRXZ01004093">
    <property type="protein sequence ID" value="GMH68316.1"/>
    <property type="molecule type" value="Genomic_DNA"/>
</dbReference>
<accession>A0A9W7A971</accession>
<gene>
    <name evidence="1" type="ORF">TrRE_jg2900</name>
</gene>
<feature type="non-terminal residue" evidence="1">
    <location>
        <position position="1"/>
    </location>
</feature>
<evidence type="ECO:0000313" key="1">
    <source>
        <dbReference type="EMBL" id="GMH68316.1"/>
    </source>
</evidence>
<reference evidence="1" key="1">
    <citation type="submission" date="2022-07" db="EMBL/GenBank/DDBJ databases">
        <title>Genome analysis of Parmales, a sister group of diatoms, reveals the evolutionary specialization of diatoms from phago-mixotrophs to photoautotrophs.</title>
        <authorList>
            <person name="Ban H."/>
            <person name="Sato S."/>
            <person name="Yoshikawa S."/>
            <person name="Kazumasa Y."/>
            <person name="Nakamura Y."/>
            <person name="Ichinomiya M."/>
            <person name="Saitoh K."/>
            <person name="Sato N."/>
            <person name="Blanc-Mathieu R."/>
            <person name="Endo H."/>
            <person name="Kuwata A."/>
            <person name="Ogata H."/>
        </authorList>
    </citation>
    <scope>NUCLEOTIDE SEQUENCE</scope>
</reference>
<name>A0A9W7A971_9STRA</name>
<evidence type="ECO:0000313" key="2">
    <source>
        <dbReference type="Proteomes" id="UP001165082"/>
    </source>
</evidence>
<protein>
    <submittedName>
        <fullName evidence="1">Uncharacterized protein</fullName>
    </submittedName>
</protein>
<sequence length="11" mass="1291">MDWENQSIAPT</sequence>
<keyword evidence="2" id="KW-1185">Reference proteome</keyword>
<proteinExistence type="predicted"/>
<organism evidence="1 2">
    <name type="scientific">Triparma retinervis</name>
    <dbReference type="NCBI Taxonomy" id="2557542"/>
    <lineage>
        <taxon>Eukaryota</taxon>
        <taxon>Sar</taxon>
        <taxon>Stramenopiles</taxon>
        <taxon>Ochrophyta</taxon>
        <taxon>Bolidophyceae</taxon>
        <taxon>Parmales</taxon>
        <taxon>Triparmaceae</taxon>
        <taxon>Triparma</taxon>
    </lineage>
</organism>